<protein>
    <submittedName>
        <fullName evidence="4">p-hydroxybenzoate 3-monooxygenase</fullName>
    </submittedName>
</protein>
<dbReference type="RefSeq" id="WP_093917122.1">
    <property type="nucleotide sequence ID" value="NZ_FPAJ01000005.1"/>
</dbReference>
<sequence>MKTEVVIIGGGPSGLLLSQLLNRGGIDTVILERTSRKRVLDRIRAGVLESGTVQLLREAGVGDRMDREGIPHEGCYLSDDDLMVRINFHELTGKKVMVYGQTEVTTDLYEAQDAMGTRIIHNAADVVINDVTTDALYVEYTVDGARQRIDCQFVAGCDGFHGVSRQTIPVDKREEFERVYPFGWLGVLSRTPPANHELIYANSRHGFALASMRNENLSRYYVQAPLTDKVEDWSDDRFWETLKIRLPKETADTLVTGPSIEKSIAPLRSFVSEPLRWGSLFLVGDSAHIVPPTGAKGLNLAVSDVYYLHDALIAALKKGDRAGVDSYAERALARIWKAMRFSWQMTTMLHQFDGEDSFAAQMRKATLSHLSQSETARRDLAENYIGLPF</sequence>
<dbReference type="Gene3D" id="3.30.9.10">
    <property type="entry name" value="D-Amino Acid Oxidase, subunit A, domain 2"/>
    <property type="match status" value="1"/>
</dbReference>
<dbReference type="PANTHER" id="PTHR43004">
    <property type="entry name" value="TRK SYSTEM POTASSIUM UPTAKE PROTEIN"/>
    <property type="match status" value="1"/>
</dbReference>
<evidence type="ECO:0000313" key="4">
    <source>
        <dbReference type="EMBL" id="SFT05997.1"/>
    </source>
</evidence>
<keyword evidence="4" id="KW-0560">Oxidoreductase</keyword>
<dbReference type="AlphaFoldDB" id="A0A1I6UXF9"/>
<evidence type="ECO:0000259" key="3">
    <source>
        <dbReference type="Pfam" id="PF01494"/>
    </source>
</evidence>
<dbReference type="Pfam" id="PF01494">
    <property type="entry name" value="FAD_binding_3"/>
    <property type="match status" value="1"/>
</dbReference>
<dbReference type="InterPro" id="IPR050641">
    <property type="entry name" value="RIFMO-like"/>
</dbReference>
<dbReference type="NCBIfam" id="NF006091">
    <property type="entry name" value="PRK08243.1"/>
    <property type="match status" value="1"/>
</dbReference>
<name>A0A1I6UXF9_9RHOB</name>
<keyword evidence="5" id="KW-1185">Reference proteome</keyword>
<dbReference type="InterPro" id="IPR036188">
    <property type="entry name" value="FAD/NAD-bd_sf"/>
</dbReference>
<dbReference type="OrthoDB" id="9791689at2"/>
<dbReference type="NCBIfam" id="TIGR02360">
    <property type="entry name" value="pbenz_hydroxyl"/>
    <property type="match status" value="1"/>
</dbReference>
<dbReference type="STRING" id="394264.SAMN04488040_2921"/>
<organism evidence="4 5">
    <name type="scientific">Sulfitobacter marinus</name>
    <dbReference type="NCBI Taxonomy" id="394264"/>
    <lineage>
        <taxon>Bacteria</taxon>
        <taxon>Pseudomonadati</taxon>
        <taxon>Pseudomonadota</taxon>
        <taxon>Alphaproteobacteria</taxon>
        <taxon>Rhodobacterales</taxon>
        <taxon>Roseobacteraceae</taxon>
        <taxon>Sulfitobacter</taxon>
    </lineage>
</organism>
<dbReference type="EMBL" id="FPAJ01000005">
    <property type="protein sequence ID" value="SFT05997.1"/>
    <property type="molecule type" value="Genomic_DNA"/>
</dbReference>
<dbReference type="Gene3D" id="3.50.50.60">
    <property type="entry name" value="FAD/NAD(P)-binding domain"/>
    <property type="match status" value="1"/>
</dbReference>
<dbReference type="Proteomes" id="UP000199239">
    <property type="component" value="Unassembled WGS sequence"/>
</dbReference>
<keyword evidence="2" id="KW-0274">FAD</keyword>
<dbReference type="PANTHER" id="PTHR43004:SF3">
    <property type="entry name" value="P-HYDROXYBENZOATE HYDROXYLASE"/>
    <property type="match status" value="1"/>
</dbReference>
<dbReference type="GO" id="GO:0043639">
    <property type="term" value="P:benzoate catabolic process"/>
    <property type="evidence" value="ECO:0007669"/>
    <property type="project" value="InterPro"/>
</dbReference>
<dbReference type="GO" id="GO:0071949">
    <property type="term" value="F:FAD binding"/>
    <property type="evidence" value="ECO:0007669"/>
    <property type="project" value="InterPro"/>
</dbReference>
<reference evidence="5" key="1">
    <citation type="submission" date="2016-10" db="EMBL/GenBank/DDBJ databases">
        <authorList>
            <person name="Varghese N."/>
            <person name="Submissions S."/>
        </authorList>
    </citation>
    <scope>NUCLEOTIDE SEQUENCE [LARGE SCALE GENOMIC DNA]</scope>
    <source>
        <strain evidence="5">DSM 23422</strain>
    </source>
</reference>
<accession>A0A1I6UXF9</accession>
<proteinExistence type="predicted"/>
<gene>
    <name evidence="4" type="ORF">SAMN04488040_2921</name>
</gene>
<dbReference type="InterPro" id="IPR012733">
    <property type="entry name" value="HB_mOase"/>
</dbReference>
<dbReference type="InterPro" id="IPR002938">
    <property type="entry name" value="FAD-bd"/>
</dbReference>
<evidence type="ECO:0000313" key="5">
    <source>
        <dbReference type="Proteomes" id="UP000199239"/>
    </source>
</evidence>
<dbReference type="SUPFAM" id="SSF54373">
    <property type="entry name" value="FAD-linked reductases, C-terminal domain"/>
    <property type="match status" value="1"/>
</dbReference>
<dbReference type="SUPFAM" id="SSF51905">
    <property type="entry name" value="FAD/NAD(P)-binding domain"/>
    <property type="match status" value="1"/>
</dbReference>
<dbReference type="PRINTS" id="PR00420">
    <property type="entry name" value="RNGMNOXGNASE"/>
</dbReference>
<evidence type="ECO:0000256" key="1">
    <source>
        <dbReference type="ARBA" id="ARBA00022630"/>
    </source>
</evidence>
<keyword evidence="1" id="KW-0285">Flavoprotein</keyword>
<evidence type="ECO:0000256" key="2">
    <source>
        <dbReference type="ARBA" id="ARBA00022827"/>
    </source>
</evidence>
<keyword evidence="4" id="KW-0503">Monooxygenase</keyword>
<dbReference type="GO" id="GO:0018659">
    <property type="term" value="F:4-hydroxybenzoate 3-monooxygenase activity"/>
    <property type="evidence" value="ECO:0007669"/>
    <property type="project" value="InterPro"/>
</dbReference>
<feature type="domain" description="FAD-binding" evidence="3">
    <location>
        <begin position="2"/>
        <end position="342"/>
    </location>
</feature>